<feature type="coiled-coil region" evidence="1">
    <location>
        <begin position="80"/>
        <end position="107"/>
    </location>
</feature>
<gene>
    <name evidence="2" type="ORF">7F23_59</name>
</gene>
<organism evidence="2">
    <name type="scientific">uncultured Caudovirales phage</name>
    <dbReference type="NCBI Taxonomy" id="2100421"/>
    <lineage>
        <taxon>Viruses</taxon>
        <taxon>Duplodnaviria</taxon>
        <taxon>Heunggongvirae</taxon>
        <taxon>Uroviricota</taxon>
        <taxon>Caudoviricetes</taxon>
        <taxon>Peduoviridae</taxon>
        <taxon>Maltschvirus</taxon>
        <taxon>Maltschvirus maltsch</taxon>
    </lineage>
</organism>
<sequence length="112" mass="13523">MFNQYSNRYFKTQNEVNQVWQDFMSKEDVYQAIERVRGSIAYMSRHAAYKLNGEDMEFMEEPLARLEIGFRKVKSLPDSFKFTKDELEDIMNSYNELKAKIEKINMQRISWN</sequence>
<reference evidence="2" key="1">
    <citation type="submission" date="2017-06" db="EMBL/GenBank/DDBJ databases">
        <title>Novel phages from South African skin metaviromes.</title>
        <authorList>
            <person name="van Zyl L.J."/>
            <person name="Abrahams Y."/>
            <person name="Stander E.A."/>
            <person name="Kirby B.M."/>
            <person name="Clavaud C."/>
            <person name="Farcet C."/>
            <person name="Breton L."/>
            <person name="Trindade M.I."/>
        </authorList>
    </citation>
    <scope>NUCLEOTIDE SEQUENCE</scope>
</reference>
<keyword evidence="1" id="KW-0175">Coiled coil</keyword>
<proteinExistence type="predicted"/>
<protein>
    <submittedName>
        <fullName evidence="2">Uncharacterized protein</fullName>
    </submittedName>
</protein>
<evidence type="ECO:0000313" key="2">
    <source>
        <dbReference type="EMBL" id="ASN69172.1"/>
    </source>
</evidence>
<accession>A0A2H4J277</accession>
<name>A0A2H4J277_9CAUD</name>
<dbReference type="EMBL" id="MF417886">
    <property type="protein sequence ID" value="ASN69172.1"/>
    <property type="molecule type" value="Genomic_DNA"/>
</dbReference>
<evidence type="ECO:0000256" key="1">
    <source>
        <dbReference type="SAM" id="Coils"/>
    </source>
</evidence>